<keyword evidence="3" id="KW-0807">Transducer</keyword>
<dbReference type="Proteomes" id="UP000252733">
    <property type="component" value="Unassembled WGS sequence"/>
</dbReference>
<dbReference type="Pfam" id="PF00015">
    <property type="entry name" value="MCPsignal"/>
    <property type="match status" value="1"/>
</dbReference>
<evidence type="ECO:0000313" key="7">
    <source>
        <dbReference type="Proteomes" id="UP000252733"/>
    </source>
</evidence>
<reference evidence="6 7" key="1">
    <citation type="submission" date="2018-07" db="EMBL/GenBank/DDBJ databases">
        <title>Freshwater and sediment microbial communities from various areas in North America, analyzing microbe dynamics in response to fracking.</title>
        <authorList>
            <person name="Lamendella R."/>
        </authorList>
    </citation>
    <scope>NUCLEOTIDE SEQUENCE [LARGE SCALE GENOMIC DNA]</scope>
    <source>
        <strain evidence="6 7">160A</strain>
    </source>
</reference>
<comment type="caution">
    <text evidence="6">The sequence shown here is derived from an EMBL/GenBank/DDBJ whole genome shotgun (WGS) entry which is preliminary data.</text>
</comment>
<dbReference type="Gene3D" id="1.10.287.950">
    <property type="entry name" value="Methyl-accepting chemotaxis protein"/>
    <property type="match status" value="1"/>
</dbReference>
<evidence type="ECO:0000313" key="6">
    <source>
        <dbReference type="EMBL" id="RCW29829.1"/>
    </source>
</evidence>
<feature type="domain" description="Methyl-accepting transducer" evidence="5">
    <location>
        <begin position="252"/>
        <end position="467"/>
    </location>
</feature>
<dbReference type="PANTHER" id="PTHR43531">
    <property type="entry name" value="PROTEIN ICFG"/>
    <property type="match status" value="1"/>
</dbReference>
<dbReference type="RefSeq" id="WP_114437775.1">
    <property type="nucleotide sequence ID" value="NZ_QPIZ01000025.1"/>
</dbReference>
<name>A0A368UM54_9BACT</name>
<dbReference type="GO" id="GO:0005886">
    <property type="term" value="C:plasma membrane"/>
    <property type="evidence" value="ECO:0007669"/>
    <property type="project" value="TreeGrafter"/>
</dbReference>
<dbReference type="InterPro" id="IPR051310">
    <property type="entry name" value="MCP_chemotaxis"/>
</dbReference>
<sequence length="491" mass="54558">MLEKYFNKLSYKIGALIILTQLAALIIIGYFFISTFAGEIETRIKNQISTPAYMMSEGALAYESAENAEIMENVVGETISECIIVGTNGFVYYSLNPYFREKYVDETTLYEHFPEVTDEISEPIFRNMELQSKESYASIAPIVLNDGRRLGTILIVAEADKVVEQKANITWVVIAGILFCLILTSAVILFLFNKFITAKIHIVLDVLDNLKQGKLQNKEINTNSNDEIGLIMKAVDKLNQTFKEIVSKIHSSSQRLSSSSINMSDVSQLIADGSNEQASSVEEVLASIEEMSANIENNSENSLRTEKISDNTFEGLRKMSDEAELSLKYIREIADKITVINDIAFQTNILALNAAVEAARAGEHGRGFAVVAGEVRKLAERSKFSADEINKLANDCVNITESSHDMMTELIPEIGNTTNLIKEITASSMEQKTGASQISSAISQLNEVIQRNTKFADDLSKYSGDLEKESQELKARVSFFNTDIDEQNSKL</sequence>
<dbReference type="EMBL" id="QPIZ01000025">
    <property type="protein sequence ID" value="RCW29829.1"/>
    <property type="molecule type" value="Genomic_DNA"/>
</dbReference>
<dbReference type="GO" id="GO:0007165">
    <property type="term" value="P:signal transduction"/>
    <property type="evidence" value="ECO:0007669"/>
    <property type="project" value="UniProtKB-KW"/>
</dbReference>
<feature type="transmembrane region" description="Helical" evidence="4">
    <location>
        <begin position="169"/>
        <end position="192"/>
    </location>
</feature>
<comment type="similarity">
    <text evidence="2">Belongs to the methyl-accepting chemotaxis (MCP) protein family.</text>
</comment>
<feature type="transmembrane region" description="Helical" evidence="4">
    <location>
        <begin position="12"/>
        <end position="33"/>
    </location>
</feature>
<evidence type="ECO:0000256" key="2">
    <source>
        <dbReference type="ARBA" id="ARBA00029447"/>
    </source>
</evidence>
<dbReference type="GO" id="GO:0004888">
    <property type="term" value="F:transmembrane signaling receptor activity"/>
    <property type="evidence" value="ECO:0007669"/>
    <property type="project" value="TreeGrafter"/>
</dbReference>
<evidence type="ECO:0000259" key="5">
    <source>
        <dbReference type="PROSITE" id="PS50111"/>
    </source>
</evidence>
<protein>
    <submittedName>
        <fullName evidence="6">Methyl-accepting chemotaxis protein</fullName>
    </submittedName>
</protein>
<evidence type="ECO:0000256" key="1">
    <source>
        <dbReference type="ARBA" id="ARBA00022500"/>
    </source>
</evidence>
<dbReference type="InterPro" id="IPR004089">
    <property type="entry name" value="MCPsignal_dom"/>
</dbReference>
<dbReference type="SMART" id="SM00283">
    <property type="entry name" value="MA"/>
    <property type="match status" value="1"/>
</dbReference>
<gene>
    <name evidence="6" type="ORF">DFO77_12522</name>
</gene>
<evidence type="ECO:0000256" key="4">
    <source>
        <dbReference type="SAM" id="Phobius"/>
    </source>
</evidence>
<keyword evidence="4" id="KW-0472">Membrane</keyword>
<organism evidence="6 7">
    <name type="scientific">Marinilabilia salmonicolor</name>
    <dbReference type="NCBI Taxonomy" id="989"/>
    <lineage>
        <taxon>Bacteria</taxon>
        <taxon>Pseudomonadati</taxon>
        <taxon>Bacteroidota</taxon>
        <taxon>Bacteroidia</taxon>
        <taxon>Marinilabiliales</taxon>
        <taxon>Marinilabiliaceae</taxon>
        <taxon>Marinilabilia</taxon>
    </lineage>
</organism>
<accession>A0A368UM54</accession>
<keyword evidence="7" id="KW-1185">Reference proteome</keyword>
<evidence type="ECO:0000256" key="3">
    <source>
        <dbReference type="PROSITE-ProRule" id="PRU00284"/>
    </source>
</evidence>
<keyword evidence="4" id="KW-0812">Transmembrane</keyword>
<dbReference type="AlphaFoldDB" id="A0A368UM54"/>
<dbReference type="SUPFAM" id="SSF58104">
    <property type="entry name" value="Methyl-accepting chemotaxis protein (MCP) signaling domain"/>
    <property type="match status" value="1"/>
</dbReference>
<keyword evidence="1" id="KW-0145">Chemotaxis</keyword>
<keyword evidence="4" id="KW-1133">Transmembrane helix</keyword>
<dbReference type="PROSITE" id="PS50111">
    <property type="entry name" value="CHEMOTAXIS_TRANSDUC_2"/>
    <property type="match status" value="1"/>
</dbReference>
<dbReference type="PANTHER" id="PTHR43531:SF11">
    <property type="entry name" value="METHYL-ACCEPTING CHEMOTAXIS PROTEIN 3"/>
    <property type="match status" value="1"/>
</dbReference>
<proteinExistence type="inferred from homology"/>
<dbReference type="GO" id="GO:0006935">
    <property type="term" value="P:chemotaxis"/>
    <property type="evidence" value="ECO:0007669"/>
    <property type="project" value="UniProtKB-KW"/>
</dbReference>